<sequence length="131" mass="14268">MKNKMIKLVLAFTLVLSLLAVSGTPQKASAETTAADVLVTYGQIGADTYTDTLDGVLYTVDSIGFMADRILWTEEQIGIMADRIVYVTEFSQDNSIKVIYMATALWPTGEQDGGYTYEVSLMPVAALPTGW</sequence>
<dbReference type="Proteomes" id="UP000198584">
    <property type="component" value="Unassembled WGS sequence"/>
</dbReference>
<proteinExistence type="predicted"/>
<feature type="chain" id="PRO_5011570215" evidence="1">
    <location>
        <begin position="31"/>
        <end position="131"/>
    </location>
</feature>
<keyword evidence="1" id="KW-0732">Signal</keyword>
<dbReference type="AlphaFoldDB" id="A0A1H4HGL8"/>
<dbReference type="RefSeq" id="WP_093046941.1">
    <property type="nucleotide sequence ID" value="NZ_FNQR01000030.1"/>
</dbReference>
<keyword evidence="3" id="KW-1185">Reference proteome</keyword>
<gene>
    <name evidence="2" type="ORF">SAMN05421743_1309</name>
</gene>
<dbReference type="EMBL" id="FNQR01000030">
    <property type="protein sequence ID" value="SEB20954.1"/>
    <property type="molecule type" value="Genomic_DNA"/>
</dbReference>
<feature type="signal peptide" evidence="1">
    <location>
        <begin position="1"/>
        <end position="30"/>
    </location>
</feature>
<evidence type="ECO:0000313" key="2">
    <source>
        <dbReference type="EMBL" id="SEB20954.1"/>
    </source>
</evidence>
<dbReference type="OrthoDB" id="2868687at2"/>
<accession>A0A1H4HGL8</accession>
<name>A0A1H4HGL8_9BACI</name>
<reference evidence="2 3" key="1">
    <citation type="submission" date="2016-10" db="EMBL/GenBank/DDBJ databases">
        <authorList>
            <person name="de Groot N.N."/>
        </authorList>
    </citation>
    <scope>NUCLEOTIDE SEQUENCE [LARGE SCALE GENOMIC DNA]</scope>
    <source>
        <strain evidence="2 3">CCM7597</strain>
    </source>
</reference>
<protein>
    <submittedName>
        <fullName evidence="2">Uncharacterized protein</fullName>
    </submittedName>
</protein>
<organism evidence="2 3">
    <name type="scientific">Thalassobacillus cyri</name>
    <dbReference type="NCBI Taxonomy" id="571932"/>
    <lineage>
        <taxon>Bacteria</taxon>
        <taxon>Bacillati</taxon>
        <taxon>Bacillota</taxon>
        <taxon>Bacilli</taxon>
        <taxon>Bacillales</taxon>
        <taxon>Bacillaceae</taxon>
        <taxon>Thalassobacillus</taxon>
    </lineage>
</organism>
<evidence type="ECO:0000256" key="1">
    <source>
        <dbReference type="SAM" id="SignalP"/>
    </source>
</evidence>
<evidence type="ECO:0000313" key="3">
    <source>
        <dbReference type="Proteomes" id="UP000198584"/>
    </source>
</evidence>